<evidence type="ECO:0000313" key="2">
    <source>
        <dbReference type="EMBL" id="CAD8059071.1"/>
    </source>
</evidence>
<dbReference type="Pfam" id="PF04828">
    <property type="entry name" value="GFA"/>
    <property type="match status" value="1"/>
</dbReference>
<evidence type="ECO:0000259" key="1">
    <source>
        <dbReference type="PROSITE" id="PS51891"/>
    </source>
</evidence>
<reference evidence="2" key="1">
    <citation type="submission" date="2021-01" db="EMBL/GenBank/DDBJ databases">
        <authorList>
            <consortium name="Genoscope - CEA"/>
            <person name="William W."/>
        </authorList>
    </citation>
    <scope>NUCLEOTIDE SEQUENCE</scope>
</reference>
<protein>
    <recommendedName>
        <fullName evidence="1">CENP-V/GFA domain-containing protein</fullName>
    </recommendedName>
</protein>
<dbReference type="AlphaFoldDB" id="A0A8S1KXG3"/>
<feature type="domain" description="CENP-V/GFA" evidence="1">
    <location>
        <begin position="5"/>
        <end position="123"/>
    </location>
</feature>
<organism evidence="2 3">
    <name type="scientific">Paramecium primaurelia</name>
    <dbReference type="NCBI Taxonomy" id="5886"/>
    <lineage>
        <taxon>Eukaryota</taxon>
        <taxon>Sar</taxon>
        <taxon>Alveolata</taxon>
        <taxon>Ciliophora</taxon>
        <taxon>Intramacronucleata</taxon>
        <taxon>Oligohymenophorea</taxon>
        <taxon>Peniculida</taxon>
        <taxon>Parameciidae</taxon>
        <taxon>Paramecium</taxon>
    </lineage>
</organism>
<dbReference type="InterPro" id="IPR052355">
    <property type="entry name" value="CENP-V-like"/>
</dbReference>
<sequence length="123" mass="14391">MEYQYSGSCHCQKVQFQFSGPLEMEVIRCHCSICKMKQNHHVLILDSKFKLLTSMEELSLYTFNTKQAKHYFCKTCGVQSFFYPRFNPNMIAVTIYCVQLPPNVKLTYVTQGLEQSIKETIKQ</sequence>
<gene>
    <name evidence="2" type="ORF">PPRIM_AZ9-3.1.T0280217</name>
</gene>
<proteinExistence type="predicted"/>
<dbReference type="GO" id="GO:0016846">
    <property type="term" value="F:carbon-sulfur lyase activity"/>
    <property type="evidence" value="ECO:0007669"/>
    <property type="project" value="InterPro"/>
</dbReference>
<evidence type="ECO:0000313" key="3">
    <source>
        <dbReference type="Proteomes" id="UP000688137"/>
    </source>
</evidence>
<dbReference type="InterPro" id="IPR006913">
    <property type="entry name" value="CENP-V/GFA"/>
</dbReference>
<keyword evidence="3" id="KW-1185">Reference proteome</keyword>
<dbReference type="EMBL" id="CAJJDM010000027">
    <property type="protein sequence ID" value="CAD8059071.1"/>
    <property type="molecule type" value="Genomic_DNA"/>
</dbReference>
<dbReference type="PROSITE" id="PS51891">
    <property type="entry name" value="CENP_V_GFA"/>
    <property type="match status" value="1"/>
</dbReference>
<accession>A0A8S1KXG3</accession>
<dbReference type="PANTHER" id="PTHR28620">
    <property type="entry name" value="CENTROMERE PROTEIN V"/>
    <property type="match status" value="1"/>
</dbReference>
<dbReference type="OMA" id="INIACLD"/>
<dbReference type="Proteomes" id="UP000688137">
    <property type="component" value="Unassembled WGS sequence"/>
</dbReference>
<comment type="caution">
    <text evidence="2">The sequence shown here is derived from an EMBL/GenBank/DDBJ whole genome shotgun (WGS) entry which is preliminary data.</text>
</comment>
<name>A0A8S1KXG3_PARPR</name>
<dbReference type="PANTHER" id="PTHR28620:SF1">
    <property type="entry name" value="CENP-V_GFA DOMAIN-CONTAINING PROTEIN"/>
    <property type="match status" value="1"/>
</dbReference>